<dbReference type="EnsemblPlants" id="LPERR02G09300.1">
    <property type="protein sequence ID" value="LPERR02G09300.1"/>
    <property type="gene ID" value="LPERR02G09300"/>
</dbReference>
<evidence type="ECO:0000313" key="4">
    <source>
        <dbReference type="Proteomes" id="UP000032180"/>
    </source>
</evidence>
<dbReference type="AlphaFoldDB" id="A0A0D9VEE2"/>
<dbReference type="Pfam" id="PF24758">
    <property type="entry name" value="LRR_At5g56370"/>
    <property type="match status" value="1"/>
</dbReference>
<reference evidence="4" key="2">
    <citation type="submission" date="2013-12" db="EMBL/GenBank/DDBJ databases">
        <authorList>
            <person name="Yu Y."/>
            <person name="Lee S."/>
            <person name="de Baynast K."/>
            <person name="Wissotski M."/>
            <person name="Liu L."/>
            <person name="Talag J."/>
            <person name="Goicoechea J."/>
            <person name="Angelova A."/>
            <person name="Jetty R."/>
            <person name="Kudrna D."/>
            <person name="Golser W."/>
            <person name="Rivera L."/>
            <person name="Zhang J."/>
            <person name="Wing R."/>
        </authorList>
    </citation>
    <scope>NUCLEOTIDE SEQUENCE</scope>
</reference>
<organism evidence="3 4">
    <name type="scientific">Leersia perrieri</name>
    <dbReference type="NCBI Taxonomy" id="77586"/>
    <lineage>
        <taxon>Eukaryota</taxon>
        <taxon>Viridiplantae</taxon>
        <taxon>Streptophyta</taxon>
        <taxon>Embryophyta</taxon>
        <taxon>Tracheophyta</taxon>
        <taxon>Spermatophyta</taxon>
        <taxon>Magnoliopsida</taxon>
        <taxon>Liliopsida</taxon>
        <taxon>Poales</taxon>
        <taxon>Poaceae</taxon>
        <taxon>BOP clade</taxon>
        <taxon>Oryzoideae</taxon>
        <taxon>Oryzeae</taxon>
        <taxon>Oryzinae</taxon>
        <taxon>Leersia</taxon>
    </lineage>
</organism>
<dbReference type="PANTHER" id="PTHR32141">
    <property type="match status" value="1"/>
</dbReference>
<evidence type="ECO:0000256" key="1">
    <source>
        <dbReference type="SAM" id="MobiDB-lite"/>
    </source>
</evidence>
<keyword evidence="4" id="KW-1185">Reference proteome</keyword>
<protein>
    <recommendedName>
        <fullName evidence="2">F-box/LRR-repeat protein 15/At3g58940/PEG3-like LRR domain-containing protein</fullName>
    </recommendedName>
</protein>
<name>A0A0D9VEE2_9ORYZ</name>
<evidence type="ECO:0000313" key="3">
    <source>
        <dbReference type="EnsemblPlants" id="LPERR02G09300.1"/>
    </source>
</evidence>
<accession>A0A0D9VEE2</accession>
<feature type="compositionally biased region" description="Polar residues" evidence="1">
    <location>
        <begin position="1"/>
        <end position="10"/>
    </location>
</feature>
<dbReference type="InterPro" id="IPR032675">
    <property type="entry name" value="LRR_dom_sf"/>
</dbReference>
<feature type="domain" description="F-box/LRR-repeat protein 15/At3g58940/PEG3-like LRR" evidence="2">
    <location>
        <begin position="45"/>
        <end position="237"/>
    </location>
</feature>
<dbReference type="Gene3D" id="3.80.10.10">
    <property type="entry name" value="Ribonuclease Inhibitor"/>
    <property type="match status" value="1"/>
</dbReference>
<dbReference type="Gramene" id="LPERR02G09300.1">
    <property type="protein sequence ID" value="LPERR02G09300.1"/>
    <property type="gene ID" value="LPERR02G09300"/>
</dbReference>
<dbReference type="PANTHER" id="PTHR32141:SF144">
    <property type="entry name" value="OS07G0277500 PROTEIN"/>
    <property type="match status" value="1"/>
</dbReference>
<dbReference type="STRING" id="77586.A0A0D9VEE2"/>
<dbReference type="InterPro" id="IPR055411">
    <property type="entry name" value="LRR_FXL15/At3g58940/PEG3-like"/>
</dbReference>
<dbReference type="InterPro" id="IPR055302">
    <property type="entry name" value="F-box_dom-containing"/>
</dbReference>
<sequence length="321" mass="36423">MEGSTSTNNIKEPKPALEEMEASGCNPKRRRRSESSEIGEVEEHSPLRVATIGRCHLPDTMVQTLHFPQLKYLGLEDVTISEGSLHSMIASSCCPVLECLLLVRSVHFRCLRINSPTLRSIGVRVNYYPISQNKFGELIIQDAPLLQKVVNLAVHNDLCVSIISAPKLETVGFLCHHCSDLLRSRFTFGTTVIKGVEDKSLMEVARNMKILAVSLYSLGVDNVIDLMRSFPCLEKLYFKSCEWKQKNLWRRKYRNVINSLDIRLKTVVLGNYREQQRMLQLDKRASRGAQFNFTTDSCSNQDGASESIQKICTNWHQGPFD</sequence>
<proteinExistence type="predicted"/>
<reference evidence="3" key="3">
    <citation type="submission" date="2015-04" db="UniProtKB">
        <authorList>
            <consortium name="EnsemblPlants"/>
        </authorList>
    </citation>
    <scope>IDENTIFICATION</scope>
</reference>
<feature type="region of interest" description="Disordered" evidence="1">
    <location>
        <begin position="1"/>
        <end position="43"/>
    </location>
</feature>
<evidence type="ECO:0000259" key="2">
    <source>
        <dbReference type="Pfam" id="PF24758"/>
    </source>
</evidence>
<reference evidence="3 4" key="1">
    <citation type="submission" date="2012-08" db="EMBL/GenBank/DDBJ databases">
        <title>Oryza genome evolution.</title>
        <authorList>
            <person name="Wing R.A."/>
        </authorList>
    </citation>
    <scope>NUCLEOTIDE SEQUENCE</scope>
</reference>
<dbReference type="Proteomes" id="UP000032180">
    <property type="component" value="Chromosome 2"/>
</dbReference>
<dbReference type="SUPFAM" id="SSF52047">
    <property type="entry name" value="RNI-like"/>
    <property type="match status" value="1"/>
</dbReference>